<keyword evidence="1" id="KW-0812">Transmembrane</keyword>
<evidence type="ECO:0008006" key="4">
    <source>
        <dbReference type="Google" id="ProtNLM"/>
    </source>
</evidence>
<gene>
    <name evidence="2" type="ORF">SAY87_007864</name>
</gene>
<comment type="caution">
    <text evidence="2">The sequence shown here is derived from an EMBL/GenBank/DDBJ whole genome shotgun (WGS) entry which is preliminary data.</text>
</comment>
<name>A0AAN7KNT2_9MYRT</name>
<dbReference type="EMBL" id="JAXIOK010000007">
    <property type="protein sequence ID" value="KAK4766222.1"/>
    <property type="molecule type" value="Genomic_DNA"/>
</dbReference>
<keyword evidence="1" id="KW-1133">Transmembrane helix</keyword>
<evidence type="ECO:0000256" key="1">
    <source>
        <dbReference type="SAM" id="Phobius"/>
    </source>
</evidence>
<evidence type="ECO:0000313" key="2">
    <source>
        <dbReference type="EMBL" id="KAK4766222.1"/>
    </source>
</evidence>
<reference evidence="2 3" key="1">
    <citation type="journal article" date="2023" name="Hortic Res">
        <title>Pangenome of water caltrop reveals structural variations and asymmetric subgenome divergence after allopolyploidization.</title>
        <authorList>
            <person name="Zhang X."/>
            <person name="Chen Y."/>
            <person name="Wang L."/>
            <person name="Yuan Y."/>
            <person name="Fang M."/>
            <person name="Shi L."/>
            <person name="Lu R."/>
            <person name="Comes H.P."/>
            <person name="Ma Y."/>
            <person name="Chen Y."/>
            <person name="Huang G."/>
            <person name="Zhou Y."/>
            <person name="Zheng Z."/>
            <person name="Qiu Y."/>
        </authorList>
    </citation>
    <scope>NUCLEOTIDE SEQUENCE [LARGE SCALE GENOMIC DNA]</scope>
    <source>
        <tissue evidence="2">Roots</tissue>
    </source>
</reference>
<evidence type="ECO:0000313" key="3">
    <source>
        <dbReference type="Proteomes" id="UP001345219"/>
    </source>
</evidence>
<keyword evidence="3" id="KW-1185">Reference proteome</keyword>
<keyword evidence="1" id="KW-0472">Membrane</keyword>
<feature type="transmembrane region" description="Helical" evidence="1">
    <location>
        <begin position="20"/>
        <end position="49"/>
    </location>
</feature>
<protein>
    <recommendedName>
        <fullName evidence="4">WAT1-related protein</fullName>
    </recommendedName>
</protein>
<proteinExistence type="predicted"/>
<organism evidence="2 3">
    <name type="scientific">Trapa incisa</name>
    <dbReference type="NCBI Taxonomy" id="236973"/>
    <lineage>
        <taxon>Eukaryota</taxon>
        <taxon>Viridiplantae</taxon>
        <taxon>Streptophyta</taxon>
        <taxon>Embryophyta</taxon>
        <taxon>Tracheophyta</taxon>
        <taxon>Spermatophyta</taxon>
        <taxon>Magnoliopsida</taxon>
        <taxon>eudicotyledons</taxon>
        <taxon>Gunneridae</taxon>
        <taxon>Pentapetalae</taxon>
        <taxon>rosids</taxon>
        <taxon>malvids</taxon>
        <taxon>Myrtales</taxon>
        <taxon>Lythraceae</taxon>
        <taxon>Trapa</taxon>
    </lineage>
</organism>
<sequence>METKKLGDRLTKAKPFLAVVFIQFGFAGMSVITKIIGALVIVSGLYMVLWGKSKDEIESPSDGGGSSHKVASAEADLQAIPVSMPGSIEVASRDARLQYNQHKGMSNLYVYVMLHA</sequence>
<accession>A0AAN7KNT2</accession>
<dbReference type="Proteomes" id="UP001345219">
    <property type="component" value="Chromosome 7"/>
</dbReference>
<dbReference type="AlphaFoldDB" id="A0AAN7KNT2"/>